<dbReference type="OrthoDB" id="10576843at2759"/>
<accession>A0A3P8F8E5</accession>
<reference evidence="1 2" key="1">
    <citation type="submission" date="2018-11" db="EMBL/GenBank/DDBJ databases">
        <authorList>
            <consortium name="Pathogen Informatics"/>
        </authorList>
    </citation>
    <scope>NUCLEOTIDE SEQUENCE [LARGE SCALE GENOMIC DNA]</scope>
</reference>
<protein>
    <submittedName>
        <fullName evidence="3">SB domain-containing protein</fullName>
    </submittedName>
</protein>
<dbReference type="EMBL" id="UZAH01031495">
    <property type="protein sequence ID" value="VDP15816.1"/>
    <property type="molecule type" value="Genomic_DNA"/>
</dbReference>
<evidence type="ECO:0000313" key="2">
    <source>
        <dbReference type="Proteomes" id="UP000050761"/>
    </source>
</evidence>
<dbReference type="WBParaSite" id="HPBE_0001960801-mRNA-1">
    <property type="protein sequence ID" value="HPBE_0001960801-mRNA-1"/>
    <property type="gene ID" value="HPBE_0001960801"/>
</dbReference>
<organism evidence="1">
    <name type="scientific">Heligmosomoides polygyrus</name>
    <name type="common">Parasitic roundworm</name>
    <dbReference type="NCBI Taxonomy" id="6339"/>
    <lineage>
        <taxon>Eukaryota</taxon>
        <taxon>Metazoa</taxon>
        <taxon>Ecdysozoa</taxon>
        <taxon>Nematoda</taxon>
        <taxon>Chromadorea</taxon>
        <taxon>Rhabditida</taxon>
        <taxon>Rhabditina</taxon>
        <taxon>Rhabditomorpha</taxon>
        <taxon>Strongyloidea</taxon>
        <taxon>Heligmosomidae</taxon>
        <taxon>Heligmosomoides</taxon>
    </lineage>
</organism>
<keyword evidence="2" id="KW-1185">Reference proteome</keyword>
<dbReference type="Proteomes" id="UP000050761">
    <property type="component" value="Unassembled WGS sequence"/>
</dbReference>
<name>A0A3P8F8E5_HELPZ</name>
<gene>
    <name evidence="1" type="ORF">HPBE_LOCUS19607</name>
</gene>
<evidence type="ECO:0000313" key="1">
    <source>
        <dbReference type="EMBL" id="VDP15816.1"/>
    </source>
</evidence>
<proteinExistence type="predicted"/>
<evidence type="ECO:0000313" key="3">
    <source>
        <dbReference type="WBParaSite" id="HPBE_0001960801-mRNA-1"/>
    </source>
</evidence>
<dbReference type="AlphaFoldDB" id="A0A3P8F8E5"/>
<sequence length="133" mass="15184">MESIDIDREVEKMLAVDNADDNRFASLQSQMSTLMEQVQALTKQAAEEVMRAVRESKTPLTTELARFDPERAQQELQRARRLKAADRSEAAELPSIFYVNGTISQWIAACLRRNADAASRRFYECIETNEDPN</sequence>
<reference evidence="3" key="2">
    <citation type="submission" date="2019-09" db="UniProtKB">
        <authorList>
            <consortium name="WormBaseParasite"/>
        </authorList>
    </citation>
    <scope>IDENTIFICATION</scope>
</reference>